<organism evidence="2 3">
    <name type="scientific">Scleroderma citrinum Foug A</name>
    <dbReference type="NCBI Taxonomy" id="1036808"/>
    <lineage>
        <taxon>Eukaryota</taxon>
        <taxon>Fungi</taxon>
        <taxon>Dikarya</taxon>
        <taxon>Basidiomycota</taxon>
        <taxon>Agaricomycotina</taxon>
        <taxon>Agaricomycetes</taxon>
        <taxon>Agaricomycetidae</taxon>
        <taxon>Boletales</taxon>
        <taxon>Sclerodermatineae</taxon>
        <taxon>Sclerodermataceae</taxon>
        <taxon>Scleroderma</taxon>
    </lineage>
</organism>
<dbReference type="EMBL" id="KN822030">
    <property type="protein sequence ID" value="KIM64162.1"/>
    <property type="molecule type" value="Genomic_DNA"/>
</dbReference>
<protein>
    <submittedName>
        <fullName evidence="2">Uncharacterized protein</fullName>
    </submittedName>
</protein>
<name>A0A0C3AGZ5_9AGAM</name>
<sequence length="171" mass="19537">MLGSPVLEACDSSDNPQYRTRFNSNMSEDTIPAGESIPRGVHESGDHTKIHSKTNAGLFHRVDNDGEVDHYVGSLSFFELRIDFNSTTGDAVLNLYLRYPEDKYTYLETKTGNLTKGPIVFEIRQPDHIHMRDMFILTLTLKDTLLRFTVELYTHGQTYGTLDEIPLRSHR</sequence>
<reference evidence="2 3" key="1">
    <citation type="submission" date="2014-04" db="EMBL/GenBank/DDBJ databases">
        <authorList>
            <consortium name="DOE Joint Genome Institute"/>
            <person name="Kuo A."/>
            <person name="Kohler A."/>
            <person name="Nagy L.G."/>
            <person name="Floudas D."/>
            <person name="Copeland A."/>
            <person name="Barry K.W."/>
            <person name="Cichocki N."/>
            <person name="Veneault-Fourrey C."/>
            <person name="LaButti K."/>
            <person name="Lindquist E.A."/>
            <person name="Lipzen A."/>
            <person name="Lundell T."/>
            <person name="Morin E."/>
            <person name="Murat C."/>
            <person name="Sun H."/>
            <person name="Tunlid A."/>
            <person name="Henrissat B."/>
            <person name="Grigoriev I.V."/>
            <person name="Hibbett D.S."/>
            <person name="Martin F."/>
            <person name="Nordberg H.P."/>
            <person name="Cantor M.N."/>
            <person name="Hua S.X."/>
        </authorList>
    </citation>
    <scope>NUCLEOTIDE SEQUENCE [LARGE SCALE GENOMIC DNA]</scope>
    <source>
        <strain evidence="2 3">Foug A</strain>
    </source>
</reference>
<reference evidence="3" key="2">
    <citation type="submission" date="2015-01" db="EMBL/GenBank/DDBJ databases">
        <title>Evolutionary Origins and Diversification of the Mycorrhizal Mutualists.</title>
        <authorList>
            <consortium name="DOE Joint Genome Institute"/>
            <consortium name="Mycorrhizal Genomics Consortium"/>
            <person name="Kohler A."/>
            <person name="Kuo A."/>
            <person name="Nagy L.G."/>
            <person name="Floudas D."/>
            <person name="Copeland A."/>
            <person name="Barry K.W."/>
            <person name="Cichocki N."/>
            <person name="Veneault-Fourrey C."/>
            <person name="LaButti K."/>
            <person name="Lindquist E.A."/>
            <person name="Lipzen A."/>
            <person name="Lundell T."/>
            <person name="Morin E."/>
            <person name="Murat C."/>
            <person name="Riley R."/>
            <person name="Ohm R."/>
            <person name="Sun H."/>
            <person name="Tunlid A."/>
            <person name="Henrissat B."/>
            <person name="Grigoriev I.V."/>
            <person name="Hibbett D.S."/>
            <person name="Martin F."/>
        </authorList>
    </citation>
    <scope>NUCLEOTIDE SEQUENCE [LARGE SCALE GENOMIC DNA]</scope>
    <source>
        <strain evidence="3">Foug A</strain>
    </source>
</reference>
<feature type="region of interest" description="Disordered" evidence="1">
    <location>
        <begin position="22"/>
        <end position="46"/>
    </location>
</feature>
<proteinExistence type="predicted"/>
<dbReference type="Proteomes" id="UP000053989">
    <property type="component" value="Unassembled WGS sequence"/>
</dbReference>
<gene>
    <name evidence="2" type="ORF">SCLCIDRAFT_1213579</name>
</gene>
<keyword evidence="3" id="KW-1185">Reference proteome</keyword>
<dbReference type="InParanoid" id="A0A0C3AGZ5"/>
<evidence type="ECO:0000256" key="1">
    <source>
        <dbReference type="SAM" id="MobiDB-lite"/>
    </source>
</evidence>
<dbReference type="AlphaFoldDB" id="A0A0C3AGZ5"/>
<accession>A0A0C3AGZ5</accession>
<evidence type="ECO:0000313" key="2">
    <source>
        <dbReference type="EMBL" id="KIM64162.1"/>
    </source>
</evidence>
<evidence type="ECO:0000313" key="3">
    <source>
        <dbReference type="Proteomes" id="UP000053989"/>
    </source>
</evidence>
<dbReference type="HOGENOM" id="CLU_1563792_0_0_1"/>